<feature type="domain" description="NERD" evidence="1">
    <location>
        <begin position="40"/>
        <end position="160"/>
    </location>
</feature>
<keyword evidence="3" id="KW-1185">Reference proteome</keyword>
<gene>
    <name evidence="2" type="ORF">AWM68_03115</name>
</gene>
<accession>A0A163SJW8</accession>
<proteinExistence type="predicted"/>
<protein>
    <recommendedName>
        <fullName evidence="1">NERD domain-containing protein</fullName>
    </recommendedName>
</protein>
<comment type="caution">
    <text evidence="2">The sequence shown here is derived from an EMBL/GenBank/DDBJ whole genome shotgun (WGS) entry which is preliminary data.</text>
</comment>
<name>A0A163SJW8_9BACL</name>
<dbReference type="AlphaFoldDB" id="A0A163SJW8"/>
<dbReference type="OrthoDB" id="569879at2"/>
<reference evidence="3" key="1">
    <citation type="submission" date="2016-01" db="EMBL/GenBank/DDBJ databases">
        <title>Draft genome of Chromobacterium sp. F49.</title>
        <authorList>
            <person name="Hong K.W."/>
        </authorList>
    </citation>
    <scope>NUCLEOTIDE SEQUENCE [LARGE SCALE GENOMIC DNA]</scope>
    <source>
        <strain evidence="3">P7IIIA</strain>
    </source>
</reference>
<dbReference type="InterPro" id="IPR011528">
    <property type="entry name" value="NERD"/>
</dbReference>
<evidence type="ECO:0000313" key="2">
    <source>
        <dbReference type="EMBL" id="KZE69272.1"/>
    </source>
</evidence>
<evidence type="ECO:0000313" key="3">
    <source>
        <dbReference type="Proteomes" id="UP000076567"/>
    </source>
</evidence>
<evidence type="ECO:0000259" key="1">
    <source>
        <dbReference type="PROSITE" id="PS50965"/>
    </source>
</evidence>
<dbReference type="EMBL" id="LRFC01000001">
    <property type="protein sequence ID" value="KZE69272.1"/>
    <property type="molecule type" value="Genomic_DNA"/>
</dbReference>
<dbReference type="Pfam" id="PF08378">
    <property type="entry name" value="NERD"/>
    <property type="match status" value="1"/>
</dbReference>
<dbReference type="Proteomes" id="UP000076567">
    <property type="component" value="Unassembled WGS sequence"/>
</dbReference>
<dbReference type="RefSeq" id="WP_066236731.1">
    <property type="nucleotide sequence ID" value="NZ_LRFC01000001.1"/>
</dbReference>
<dbReference type="PROSITE" id="PS50965">
    <property type="entry name" value="NERD"/>
    <property type="match status" value="1"/>
</dbReference>
<sequence>MKKQLNPPLFFQKLETLLRRLPNQHVKRATIENQLGKFRSGMMGEQSLNYFYRYLPNNEIIFLHNIRILHMDYYFQIDTLIMTTKFFIILEIKNYTGHLYFDDKFGQLIRSTPDKKDFFEDPIQQVKRQKYHLNQILIKYNFPQIPIEPLVVISNKNSHVDCSTDYKEALTLLIKSHKLHHKFNEFTRKHNKVLLTIKEMKKIHKQLNKLNVPYDTDILNHFEIKRGEIIVGVLCLDCNNKMERKRAGWICIKCSNYSRDAHVAALKDYGLLISNQITNKQCKEYLNLSSSDQAYYLLTSLNLPYTGTSRRTRTYHLDSLIT</sequence>
<organism evidence="2 3">
    <name type="scientific">Fictibacillus phosphorivorans</name>
    <dbReference type="NCBI Taxonomy" id="1221500"/>
    <lineage>
        <taxon>Bacteria</taxon>
        <taxon>Bacillati</taxon>
        <taxon>Bacillota</taxon>
        <taxon>Bacilli</taxon>
        <taxon>Bacillales</taxon>
        <taxon>Fictibacillaceae</taxon>
        <taxon>Fictibacillus</taxon>
    </lineage>
</organism>